<dbReference type="AlphaFoldDB" id="A0A382CR46"/>
<reference evidence="1" key="1">
    <citation type="submission" date="2018-05" db="EMBL/GenBank/DDBJ databases">
        <authorList>
            <person name="Lanie J.A."/>
            <person name="Ng W.-L."/>
            <person name="Kazmierczak K.M."/>
            <person name="Andrzejewski T.M."/>
            <person name="Davidsen T.M."/>
            <person name="Wayne K.J."/>
            <person name="Tettelin H."/>
            <person name="Glass J.I."/>
            <person name="Rusch D."/>
            <person name="Podicherti R."/>
            <person name="Tsui H.-C.T."/>
            <person name="Winkler M.E."/>
        </authorList>
    </citation>
    <scope>NUCLEOTIDE SEQUENCE</scope>
</reference>
<sequence>MMVIIFGGVVLVMIWAGVLISKLAEIGEAD</sequence>
<proteinExistence type="predicted"/>
<name>A0A382CR46_9ZZZZ</name>
<accession>A0A382CR46</accession>
<protein>
    <submittedName>
        <fullName evidence="1">Uncharacterized protein</fullName>
    </submittedName>
</protein>
<gene>
    <name evidence="1" type="ORF">METZ01_LOCUS181464</name>
</gene>
<dbReference type="EMBL" id="UINC01035732">
    <property type="protein sequence ID" value="SVB28610.1"/>
    <property type="molecule type" value="Genomic_DNA"/>
</dbReference>
<feature type="non-terminal residue" evidence="1">
    <location>
        <position position="30"/>
    </location>
</feature>
<evidence type="ECO:0000313" key="1">
    <source>
        <dbReference type="EMBL" id="SVB28610.1"/>
    </source>
</evidence>
<organism evidence="1">
    <name type="scientific">marine metagenome</name>
    <dbReference type="NCBI Taxonomy" id="408172"/>
    <lineage>
        <taxon>unclassified sequences</taxon>
        <taxon>metagenomes</taxon>
        <taxon>ecological metagenomes</taxon>
    </lineage>
</organism>